<dbReference type="Pfam" id="PF13538">
    <property type="entry name" value="UvrD_C_2"/>
    <property type="match status" value="1"/>
</dbReference>
<feature type="domain" description="UvrD-like helicase C-terminal" evidence="4">
    <location>
        <begin position="1148"/>
        <end position="1196"/>
    </location>
</feature>
<keyword evidence="5" id="KW-0378">Hydrolase</keyword>
<proteinExistence type="predicted"/>
<dbReference type="GO" id="GO:0005524">
    <property type="term" value="F:ATP binding"/>
    <property type="evidence" value="ECO:0007669"/>
    <property type="project" value="UniProtKB-KW"/>
</dbReference>
<dbReference type="PANTHER" id="PTHR43788:SF6">
    <property type="entry name" value="DNA HELICASE B"/>
    <property type="match status" value="1"/>
</dbReference>
<dbReference type="Pfam" id="PF05203">
    <property type="entry name" value="Hom_end_hint"/>
    <property type="match status" value="1"/>
</dbReference>
<dbReference type="EMBL" id="MK500498">
    <property type="protein sequence ID" value="QBK90779.1"/>
    <property type="molecule type" value="Genomic_DNA"/>
</dbReference>
<dbReference type="SUPFAM" id="SSF51294">
    <property type="entry name" value="Hedgehog/intein (Hint) domain"/>
    <property type="match status" value="1"/>
</dbReference>
<keyword evidence="1" id="KW-0547">Nucleotide-binding</keyword>
<feature type="domain" description="Hom-end-associated Hint" evidence="3">
    <location>
        <begin position="419"/>
        <end position="703"/>
    </location>
</feature>
<protein>
    <submittedName>
        <fullName evidence="5">RecD helicase /ATP-dependent exoDNAse</fullName>
    </submittedName>
</protein>
<keyword evidence="5" id="KW-0347">Helicase</keyword>
<dbReference type="CDD" id="cd18809">
    <property type="entry name" value="SF1_C_RecD"/>
    <property type="match status" value="1"/>
</dbReference>
<dbReference type="GO" id="GO:0030908">
    <property type="term" value="P:protein splicing"/>
    <property type="evidence" value="ECO:0007669"/>
    <property type="project" value="InterPro"/>
</dbReference>
<evidence type="ECO:0000256" key="1">
    <source>
        <dbReference type="ARBA" id="ARBA00022741"/>
    </source>
</evidence>
<dbReference type="InterPro" id="IPR036844">
    <property type="entry name" value="Hint_dom_sf"/>
</dbReference>
<name>A0A481Z6L9_9VIRU</name>
<dbReference type="InterPro" id="IPR050534">
    <property type="entry name" value="Coronavir_polyprotein_1ab"/>
</dbReference>
<dbReference type="Gene3D" id="2.30.30.940">
    <property type="match status" value="1"/>
</dbReference>
<dbReference type="InterPro" id="IPR027785">
    <property type="entry name" value="UvrD-like_helicase_C"/>
</dbReference>
<dbReference type="PANTHER" id="PTHR43788">
    <property type="entry name" value="DNA2/NAM7 HELICASE FAMILY MEMBER"/>
    <property type="match status" value="1"/>
</dbReference>
<dbReference type="Gene3D" id="3.40.50.300">
    <property type="entry name" value="P-loop containing nucleotide triphosphate hydrolases"/>
    <property type="match status" value="3"/>
</dbReference>
<dbReference type="Pfam" id="PF13604">
    <property type="entry name" value="AAA_30"/>
    <property type="match status" value="1"/>
</dbReference>
<evidence type="ECO:0000259" key="4">
    <source>
        <dbReference type="Pfam" id="PF13538"/>
    </source>
</evidence>
<evidence type="ECO:0000256" key="2">
    <source>
        <dbReference type="ARBA" id="ARBA00022840"/>
    </source>
</evidence>
<dbReference type="InterPro" id="IPR007868">
    <property type="entry name" value="Hom_end_hint"/>
</dbReference>
<evidence type="ECO:0000259" key="3">
    <source>
        <dbReference type="Pfam" id="PF05203"/>
    </source>
</evidence>
<sequence length="1229" mass="141025">MDRVRLVLVDELDEIIPDEADNLKRTVTGVVYKVIRKEDIYKTKSLKFLKSLDQKWNIQDAQFEDANQSSIDSPNRGPRDYSKNVFFKIRSTDGETLLCCSRTHFPVRKNDAIYGETEIVIIPSQSDQEPGGYYYQFTRAPLGLAGTSQKAFFDNLASFSRGKIVGKIAEKIYYQLIQEGTDRLKRGKTEVVLDDLTEVAFNQFSYLSENYRHASVEILDSMLGNFNGKIVKSILNRWYWYFLRRRLEILGVSRPSIREMNDLGYEMITIYNLVMKNAFTVLPLGIKEAITLKNVLGQTYTDRDQRVAVAARKAYSLVGKSRWSSVPETMMSEYITDLVDTYEMIHDLKSLYFPKQHQSEVTVARRIELAMKELPRYEGDVPFENRGTLKLTDQQKEAVIGAISNPVSIITGPAGTGKCLAPETPVLMFDGSIKAIKNIKAGEKVMGPDSKPRNVLSMASGKDEMYQIEPKFSKGFVCNAPHVLTLKGIKPTVQVNPESVKVIYTTKGKLKSKVFDREEEAIQFLSLLEDDIFDLSLNVYLTWSKSEQSNLQLFRVEVNFEKQDLHLNPFLMGRQVIKNDRIYDSEIPSIYKVNSKVNRQKLLAGMLEEYLYYENNKTDRNVIRVNGQKLGEDIEYLILSLGWWVTNTRVPKGGRTEQIIEFFKNPDLCSHKFTVTSIGKGNYCGFELDGDGRFLLGNFIVTHNTTIIEQLVENLDSRDVNYAIVAYTGKAVCRIEEGVRSSIKPMTIHRLCYGGWTKKKPFSHLIIDEASMLTVPLLAMIYNKFQHNFALTLVGDVNQLPPIEWGFIFDQILKSKLFPTYFLTNNLRVHSNGSKDGIVINCDKIAKIMEIRKTNAQASIRDLNFDFHLGDNFRMIPGSFKSVNLTLKRITDIGVRSKDIVIITPFNRHLPDLNRICQDHFILDKSQEVISNGRIFYRQDIVMMTRNNYPIKVMNGTTGEIILFSQEPSPIRHVFNDFIGNPAFGKTWGMKTKQRISRRNNRSHQTEVSGYIQVQFINGKTRRLLINKTDHNIYSWALDVAVGMECNLLQHSNGSAMNLSAFPEQGVTSGKKRKKRKKRADYYPVNSDQEWRAIMEVIERVDKYYRRYPKSPSNFCISTDFKPAIMKSWFEPLLKVKYPYGWAGDLTHGYAMTAHKAEGSEWHHVITYLGPEDKPSNFLNDRLLYTIFSRAQKSVNCVGNPNIYYISAVQPMRERYDQLAVRLKNLIET</sequence>
<dbReference type="Gene3D" id="2.170.16.10">
    <property type="entry name" value="Hedgehog/Intein (Hint) domain"/>
    <property type="match status" value="2"/>
</dbReference>
<reference evidence="5" key="1">
    <citation type="journal article" date="2019" name="MBio">
        <title>Virus Genomes from Deep Sea Sediments Expand the Ocean Megavirome and Support Independent Origins of Viral Gigantism.</title>
        <authorList>
            <person name="Backstrom D."/>
            <person name="Yutin N."/>
            <person name="Jorgensen S.L."/>
            <person name="Dharamshi J."/>
            <person name="Homa F."/>
            <person name="Zaremba-Niedwiedzka K."/>
            <person name="Spang A."/>
            <person name="Wolf Y.I."/>
            <person name="Koonin E.V."/>
            <person name="Ettema T.J."/>
        </authorList>
    </citation>
    <scope>NUCLEOTIDE SEQUENCE</scope>
</reference>
<evidence type="ECO:0000313" key="5">
    <source>
        <dbReference type="EMBL" id="QBK90779.1"/>
    </source>
</evidence>
<organism evidence="5">
    <name type="scientific">Pithovirus LCPAC201</name>
    <dbReference type="NCBI Taxonomy" id="2506591"/>
    <lineage>
        <taxon>Viruses</taxon>
        <taxon>Pithoviruses</taxon>
    </lineage>
</organism>
<dbReference type="SUPFAM" id="SSF52540">
    <property type="entry name" value="P-loop containing nucleoside triphosphate hydrolases"/>
    <property type="match status" value="3"/>
</dbReference>
<dbReference type="InterPro" id="IPR027417">
    <property type="entry name" value="P-loop_NTPase"/>
</dbReference>
<accession>A0A481Z6L9</accession>
<dbReference type="GO" id="GO:0003678">
    <property type="term" value="F:DNA helicase activity"/>
    <property type="evidence" value="ECO:0007669"/>
    <property type="project" value="UniProtKB-ARBA"/>
</dbReference>
<keyword evidence="2" id="KW-0067">ATP-binding</keyword>
<gene>
    <name evidence="5" type="ORF">LCPAC201_00800</name>
</gene>